<dbReference type="STRING" id="1705394.SP60_08075"/>
<dbReference type="OrthoDB" id="9776116at2"/>
<accession>A0A0M3TUL7</accession>
<keyword evidence="3" id="KW-1185">Reference proteome</keyword>
<dbReference type="AlphaFoldDB" id="A0A0M3TUL7"/>
<dbReference type="InterPro" id="IPR002881">
    <property type="entry name" value="DUF58"/>
</dbReference>
<dbReference type="PANTHER" id="PTHR33608:SF6">
    <property type="entry name" value="BLL2464 PROTEIN"/>
    <property type="match status" value="1"/>
</dbReference>
<protein>
    <recommendedName>
        <fullName evidence="1">DUF58 domain-containing protein</fullName>
    </recommendedName>
</protein>
<sequence>MMLAQEILLRAKKQVFTNKSAGELSKIRGEGLDFCEIRPYEFGDDIRKINFSASGKTGELQTNIFNENKQINVVICIMLSSSLHFGSQCLKSETIAQIIALLSCSSIKQHNQTQLVFFAKNKQKLFQLNNTGDVLRAIEAMLSWDLLNTKSDFQALNQHLLQSKKSLTFIVGDFYHNDDYSLMAHKNEINALVVRDKLEETPNFSLELDLVNPENNSTIQANMDKRLALKYYKKLKTQDDQLFSHFAKHGINSGKLYTDEDAFSKLSQILRQ</sequence>
<organism evidence="2 3">
    <name type="scientific">Candidatus Thioglobus autotrophicus</name>
    <dbReference type="NCBI Taxonomy" id="1705394"/>
    <lineage>
        <taxon>Bacteria</taxon>
        <taxon>Pseudomonadati</taxon>
        <taxon>Pseudomonadota</taxon>
        <taxon>Gammaproteobacteria</taxon>
        <taxon>Candidatus Pseudothioglobaceae</taxon>
        <taxon>Candidatus Thioglobus</taxon>
    </lineage>
</organism>
<evidence type="ECO:0000313" key="3">
    <source>
        <dbReference type="Proteomes" id="UP000058020"/>
    </source>
</evidence>
<evidence type="ECO:0000313" key="2">
    <source>
        <dbReference type="EMBL" id="ALE53145.1"/>
    </source>
</evidence>
<name>A0A0M3TUL7_9GAMM</name>
<dbReference type="Proteomes" id="UP000058020">
    <property type="component" value="Chromosome"/>
</dbReference>
<dbReference type="KEGG" id="tho:SP60_08075"/>
<evidence type="ECO:0000259" key="1">
    <source>
        <dbReference type="Pfam" id="PF01882"/>
    </source>
</evidence>
<gene>
    <name evidence="2" type="ORF">SP60_08075</name>
</gene>
<proteinExistence type="predicted"/>
<dbReference type="RefSeq" id="WP_053952143.1">
    <property type="nucleotide sequence ID" value="NZ_CP010552.1"/>
</dbReference>
<dbReference type="PANTHER" id="PTHR33608">
    <property type="entry name" value="BLL2464 PROTEIN"/>
    <property type="match status" value="1"/>
</dbReference>
<dbReference type="Pfam" id="PF01882">
    <property type="entry name" value="DUF58"/>
    <property type="match status" value="1"/>
</dbReference>
<reference evidence="2 3" key="1">
    <citation type="journal article" date="2015" name="Genome Announc.">
        <title>Genome Sequence of 'Candidatus Thioglobus autotrophica' Strain EF1, a Chemoautotroph from the SUP05 Clade of Marine Gammaproteobacteria.</title>
        <authorList>
            <person name="Shah V."/>
            <person name="Morris R.M."/>
        </authorList>
    </citation>
    <scope>NUCLEOTIDE SEQUENCE [LARGE SCALE GENOMIC DNA]</scope>
    <source>
        <strain evidence="2 3">EF1</strain>
    </source>
</reference>
<feature type="domain" description="DUF58" evidence="1">
    <location>
        <begin position="36"/>
        <end position="237"/>
    </location>
</feature>
<dbReference type="EMBL" id="CP010552">
    <property type="protein sequence ID" value="ALE53145.1"/>
    <property type="molecule type" value="Genomic_DNA"/>
</dbReference>